<evidence type="ECO:0000313" key="1">
    <source>
        <dbReference type="EMBL" id="KAJ9097313.1"/>
    </source>
</evidence>
<accession>A0ACC2VD52</accession>
<organism evidence="1 2">
    <name type="scientific">Naganishia friedmannii</name>
    <dbReference type="NCBI Taxonomy" id="89922"/>
    <lineage>
        <taxon>Eukaryota</taxon>
        <taxon>Fungi</taxon>
        <taxon>Dikarya</taxon>
        <taxon>Basidiomycota</taxon>
        <taxon>Agaricomycotina</taxon>
        <taxon>Tremellomycetes</taxon>
        <taxon>Filobasidiales</taxon>
        <taxon>Filobasidiaceae</taxon>
        <taxon>Naganishia</taxon>
    </lineage>
</organism>
<dbReference type="EMBL" id="JASBWT010000017">
    <property type="protein sequence ID" value="KAJ9097313.1"/>
    <property type="molecule type" value="Genomic_DNA"/>
</dbReference>
<evidence type="ECO:0000313" key="2">
    <source>
        <dbReference type="Proteomes" id="UP001227268"/>
    </source>
</evidence>
<gene>
    <name evidence="1" type="ORF">QFC21_004982</name>
</gene>
<keyword evidence="2" id="KW-1185">Reference proteome</keyword>
<protein>
    <submittedName>
        <fullName evidence="1">Uncharacterized protein</fullName>
    </submittedName>
</protein>
<sequence length="318" mass="34772">MLLSSAYLAATLLAVAFGLPAERGLVDECPFIFNEQGVPSMDDIKAFPPAGAKPMDVPTLAITAALVLNNPAYIAPVFINSPKTDGDPDVAIPVHAKLLSAEAGVDCWNSGLAKAAVVPDSPAQKIDMFVRLPGGEDVFRPNMSGERLRNFDNADDSAWVALLQATMLHYAKLDGDSTYRDPNDDSIGPWSNVKGDPSEDYEKIFDSTARLQDCNRLGRMLYIATGKYSSQETVEKLDDDILRKILGPMSGSPVLVIPKEIQGNYLPSDRIWIGTKPVKGEDKWTFYNPVERKDKVATIQQLRDSAQDIIYITDHSAL</sequence>
<proteinExistence type="predicted"/>
<dbReference type="Proteomes" id="UP001227268">
    <property type="component" value="Unassembled WGS sequence"/>
</dbReference>
<reference evidence="1" key="1">
    <citation type="submission" date="2023-04" db="EMBL/GenBank/DDBJ databases">
        <title>Draft Genome sequencing of Naganishia species isolated from polar environments using Oxford Nanopore Technology.</title>
        <authorList>
            <person name="Leo P."/>
            <person name="Venkateswaran K."/>
        </authorList>
    </citation>
    <scope>NUCLEOTIDE SEQUENCE</scope>
    <source>
        <strain evidence="1">MNA-CCFEE 5423</strain>
    </source>
</reference>
<comment type="caution">
    <text evidence="1">The sequence shown here is derived from an EMBL/GenBank/DDBJ whole genome shotgun (WGS) entry which is preliminary data.</text>
</comment>
<name>A0ACC2VD52_9TREE</name>